<dbReference type="PANTHER" id="PTHR36986">
    <property type="entry name" value="UPF0643 PROTEIN PB2B2.08"/>
    <property type="match status" value="1"/>
</dbReference>
<name>A0AAV9JSK5_9PEZI</name>
<reference evidence="1 2" key="1">
    <citation type="submission" date="2021-11" db="EMBL/GenBank/DDBJ databases">
        <title>Black yeast isolated from Biological Soil Crust.</title>
        <authorList>
            <person name="Kurbessoian T."/>
        </authorList>
    </citation>
    <scope>NUCLEOTIDE SEQUENCE [LARGE SCALE GENOMIC DNA]</scope>
    <source>
        <strain evidence="1 2">CCFEE 5522</strain>
    </source>
</reference>
<dbReference type="PANTHER" id="PTHR36986:SF1">
    <property type="entry name" value="UPF0643 PROTEIN PB2B2.08"/>
    <property type="match status" value="1"/>
</dbReference>
<proteinExistence type="predicted"/>
<accession>A0AAV9JSK5</accession>
<protein>
    <submittedName>
        <fullName evidence="1">Uncharacterized protein</fullName>
    </submittedName>
</protein>
<comment type="caution">
    <text evidence="1">The sequence shown here is derived from an EMBL/GenBank/DDBJ whole genome shotgun (WGS) entry which is preliminary data.</text>
</comment>
<evidence type="ECO:0000313" key="2">
    <source>
        <dbReference type="Proteomes" id="UP001324427"/>
    </source>
</evidence>
<organism evidence="1 2">
    <name type="scientific">Oleoguttula mirabilis</name>
    <dbReference type="NCBI Taxonomy" id="1507867"/>
    <lineage>
        <taxon>Eukaryota</taxon>
        <taxon>Fungi</taxon>
        <taxon>Dikarya</taxon>
        <taxon>Ascomycota</taxon>
        <taxon>Pezizomycotina</taxon>
        <taxon>Dothideomycetes</taxon>
        <taxon>Dothideomycetidae</taxon>
        <taxon>Mycosphaerellales</taxon>
        <taxon>Teratosphaeriaceae</taxon>
        <taxon>Oleoguttula</taxon>
    </lineage>
</organism>
<dbReference type="InterPro" id="IPR011008">
    <property type="entry name" value="Dimeric_a/b-barrel"/>
</dbReference>
<dbReference type="AlphaFoldDB" id="A0AAV9JSK5"/>
<dbReference type="Proteomes" id="UP001324427">
    <property type="component" value="Unassembled WGS sequence"/>
</dbReference>
<sequence length="246" mass="27881">MAVSVARLPAHLAAEDGVLGLRAVKAASVTTIELPLQLEEVNGRQQSQITTAHKETATKLDLQATHIVSSPYTDFANQLDLRTLDQQTRLFAFALTFLGPLCTDYATAPYMASFNWPAVFYHLRALCAQASIQWERQEFYLVIFRSQLRQGVDRDRLGQLDKESHREACESGGLLKYWFGSCDGDMRNLATCIWRNREDAAAGGRGPWHKKARNAAREMYESIFFYTHKLVVEAGATEWRLEEYVE</sequence>
<dbReference type="SUPFAM" id="SSF54909">
    <property type="entry name" value="Dimeric alpha+beta barrel"/>
    <property type="match status" value="1"/>
</dbReference>
<evidence type="ECO:0000313" key="1">
    <source>
        <dbReference type="EMBL" id="KAK4548464.1"/>
    </source>
</evidence>
<keyword evidence="2" id="KW-1185">Reference proteome</keyword>
<dbReference type="EMBL" id="JAVFHQ010000007">
    <property type="protein sequence ID" value="KAK4548464.1"/>
    <property type="molecule type" value="Genomic_DNA"/>
</dbReference>
<gene>
    <name evidence="1" type="ORF">LTR36_009374</name>
</gene>